<evidence type="ECO:0000313" key="3">
    <source>
        <dbReference type="Proteomes" id="UP001274830"/>
    </source>
</evidence>
<accession>A0AAE0TNZ3</accession>
<sequence length="211" mass="23547">MTQPISGEEGHGIGLIVDLQTPERHWSLVEYLSRTCSRRRSRSGTKTGNVRASANQAESPLKRAYSTQNHHKSARDLCAPLSRFAQIELPNGKGRFETSKIDDNTVIEEYLNLAEFTDSEEPLFYRLDSAVAHQSVKPDKKAKTKRATTIDGGHYIAAVREQSGRSSVRSMTISLLREIAGAKCKSCGARRPEGQDLECVDLSYREPLKNR</sequence>
<name>A0AAE0TNZ3_9PEZI</name>
<organism evidence="2 3">
    <name type="scientific">Recurvomyces mirabilis</name>
    <dbReference type="NCBI Taxonomy" id="574656"/>
    <lineage>
        <taxon>Eukaryota</taxon>
        <taxon>Fungi</taxon>
        <taxon>Dikarya</taxon>
        <taxon>Ascomycota</taxon>
        <taxon>Pezizomycotina</taxon>
        <taxon>Dothideomycetes</taxon>
        <taxon>Dothideomycetidae</taxon>
        <taxon>Mycosphaerellales</taxon>
        <taxon>Teratosphaeriaceae</taxon>
        <taxon>Recurvomyces</taxon>
    </lineage>
</organism>
<dbReference type="Proteomes" id="UP001274830">
    <property type="component" value="Unassembled WGS sequence"/>
</dbReference>
<evidence type="ECO:0000313" key="2">
    <source>
        <dbReference type="EMBL" id="KAK3670922.1"/>
    </source>
</evidence>
<dbReference type="Gene3D" id="3.90.70.10">
    <property type="entry name" value="Cysteine proteinases"/>
    <property type="match status" value="1"/>
</dbReference>
<gene>
    <name evidence="2" type="ORF">LTR78_009200</name>
</gene>
<comment type="caution">
    <text evidence="2">The sequence shown here is derived from an EMBL/GenBank/DDBJ whole genome shotgun (WGS) entry which is preliminary data.</text>
</comment>
<feature type="compositionally biased region" description="Polar residues" evidence="1">
    <location>
        <begin position="44"/>
        <end position="58"/>
    </location>
</feature>
<dbReference type="EMBL" id="JAUTXT010000049">
    <property type="protein sequence ID" value="KAK3670922.1"/>
    <property type="molecule type" value="Genomic_DNA"/>
</dbReference>
<reference evidence="2" key="1">
    <citation type="submission" date="2023-07" db="EMBL/GenBank/DDBJ databases">
        <title>Black Yeasts Isolated from many extreme environments.</title>
        <authorList>
            <person name="Coleine C."/>
            <person name="Stajich J.E."/>
            <person name="Selbmann L."/>
        </authorList>
    </citation>
    <scope>NUCLEOTIDE SEQUENCE</scope>
    <source>
        <strain evidence="2">CCFEE 5485</strain>
    </source>
</reference>
<dbReference type="AlphaFoldDB" id="A0AAE0TNZ3"/>
<protein>
    <submittedName>
        <fullName evidence="2">Uncharacterized protein</fullName>
    </submittedName>
</protein>
<feature type="region of interest" description="Disordered" evidence="1">
    <location>
        <begin position="39"/>
        <end position="61"/>
    </location>
</feature>
<keyword evidence="3" id="KW-1185">Reference proteome</keyword>
<evidence type="ECO:0000256" key="1">
    <source>
        <dbReference type="SAM" id="MobiDB-lite"/>
    </source>
</evidence>
<proteinExistence type="predicted"/>